<dbReference type="GO" id="GO:0008610">
    <property type="term" value="P:lipid biosynthetic process"/>
    <property type="evidence" value="ECO:0007669"/>
    <property type="project" value="InterPro"/>
</dbReference>
<feature type="transmembrane region" description="Helical" evidence="7">
    <location>
        <begin position="43"/>
        <end position="65"/>
    </location>
</feature>
<gene>
    <name evidence="9" type="ORF">DBW64_04230</name>
</gene>
<dbReference type="GO" id="GO:0016020">
    <property type="term" value="C:membrane"/>
    <property type="evidence" value="ECO:0007669"/>
    <property type="project" value="GOC"/>
</dbReference>
<feature type="transmembrane region" description="Helical" evidence="7">
    <location>
        <begin position="12"/>
        <end position="31"/>
    </location>
</feature>
<keyword evidence="5" id="KW-0443">Lipid metabolism</keyword>
<evidence type="ECO:0000256" key="7">
    <source>
        <dbReference type="SAM" id="Phobius"/>
    </source>
</evidence>
<comment type="subcellular location">
    <subcellularLocation>
        <location evidence="1">Endomembrane system</location>
        <topology evidence="1">Multi-pass membrane protein</topology>
    </subcellularLocation>
</comment>
<feature type="transmembrane region" description="Helical" evidence="7">
    <location>
        <begin position="85"/>
        <end position="103"/>
    </location>
</feature>
<evidence type="ECO:0000256" key="3">
    <source>
        <dbReference type="ARBA" id="ARBA00022989"/>
    </source>
</evidence>
<comment type="caution">
    <text evidence="9">The sequence shown here is derived from an EMBL/GenBank/DDBJ whole genome shotgun (WGS) entry which is preliminary data.</text>
</comment>
<evidence type="ECO:0000256" key="5">
    <source>
        <dbReference type="ARBA" id="ARBA00023098"/>
    </source>
</evidence>
<keyword evidence="2 7" id="KW-0812">Transmembrane</keyword>
<dbReference type="InterPro" id="IPR006694">
    <property type="entry name" value="Fatty_acid_hydroxylase"/>
</dbReference>
<evidence type="ECO:0000256" key="4">
    <source>
        <dbReference type="ARBA" id="ARBA00023002"/>
    </source>
</evidence>
<dbReference type="GO" id="GO:0050479">
    <property type="term" value="F:glyceryl-ether monooxygenase activity"/>
    <property type="evidence" value="ECO:0007669"/>
    <property type="project" value="TreeGrafter"/>
</dbReference>
<dbReference type="GO" id="GO:0012505">
    <property type="term" value="C:endomembrane system"/>
    <property type="evidence" value="ECO:0007669"/>
    <property type="project" value="UniProtKB-SubCell"/>
</dbReference>
<dbReference type="Pfam" id="PF04116">
    <property type="entry name" value="FA_hydroxylase"/>
    <property type="match status" value="1"/>
</dbReference>
<dbReference type="EMBL" id="QOQK01000019">
    <property type="protein sequence ID" value="RCL84190.1"/>
    <property type="molecule type" value="Genomic_DNA"/>
</dbReference>
<dbReference type="InterPro" id="IPR051689">
    <property type="entry name" value="Sterol_desaturase/TMEM195"/>
</dbReference>
<evidence type="ECO:0000256" key="6">
    <source>
        <dbReference type="ARBA" id="ARBA00023136"/>
    </source>
</evidence>
<feature type="domain" description="Fatty acid hydroxylase" evidence="8">
    <location>
        <begin position="92"/>
        <end position="228"/>
    </location>
</feature>
<sequence>MFDAFLQFEPEMRLAAFGGTLLAILLWEFLATKRPSEWRFERTLTHLLLMIVNSLALRLVMPILAFELALHVEARQMGLLPLIPAPSFVIFFISLIILDLAIYTQHVIFHKIPFFWRFHRVHHADTGFDVTTGFRFHPGEILFSMIYKLALVLLLGPSAVAVLGFEVLLSSASLFTHANAHMPRRLDSLLRWVIVTPDMHRIHHSRQGDEALTNFGFNLSLWDRVFGTYQTDPSLSHAEMDIGSQNISAQRADSFTAMLILPIHKG</sequence>
<evidence type="ECO:0000256" key="2">
    <source>
        <dbReference type="ARBA" id="ARBA00022692"/>
    </source>
</evidence>
<evidence type="ECO:0000259" key="8">
    <source>
        <dbReference type="Pfam" id="PF04116"/>
    </source>
</evidence>
<dbReference type="Proteomes" id="UP000252289">
    <property type="component" value="Unassembled WGS sequence"/>
</dbReference>
<reference evidence="9 10" key="1">
    <citation type="journal article" date="2018" name="Microbiome">
        <title>Fine metagenomic profile of the Mediterranean stratified and mixed water columns revealed by assembly and recruitment.</title>
        <authorList>
            <person name="Haro-Moreno J.M."/>
            <person name="Lopez-Perez M."/>
            <person name="De La Torre J.R."/>
            <person name="Picazo A."/>
            <person name="Camacho A."/>
            <person name="Rodriguez-Valera F."/>
        </authorList>
    </citation>
    <scope>NUCLEOTIDE SEQUENCE [LARGE SCALE GENOMIC DNA]</scope>
    <source>
        <strain evidence="9">MED-G50</strain>
    </source>
</reference>
<dbReference type="AlphaFoldDB" id="A0A368EKB8"/>
<accession>A0A368EKB8</accession>
<evidence type="ECO:0000313" key="9">
    <source>
        <dbReference type="EMBL" id="RCL84190.1"/>
    </source>
</evidence>
<keyword evidence="3 7" id="KW-1133">Transmembrane helix</keyword>
<dbReference type="GO" id="GO:0006643">
    <property type="term" value="P:membrane lipid metabolic process"/>
    <property type="evidence" value="ECO:0007669"/>
    <property type="project" value="TreeGrafter"/>
</dbReference>
<proteinExistence type="predicted"/>
<dbReference type="PANTHER" id="PTHR21624">
    <property type="entry name" value="STEROL DESATURASE-RELATED PROTEIN"/>
    <property type="match status" value="1"/>
</dbReference>
<organism evidence="9 10">
    <name type="scientific">PS1 clade bacterium</name>
    <dbReference type="NCBI Taxonomy" id="2175152"/>
    <lineage>
        <taxon>Bacteria</taxon>
        <taxon>Pseudomonadati</taxon>
        <taxon>Pseudomonadota</taxon>
        <taxon>Alphaproteobacteria</taxon>
        <taxon>PS1 clade</taxon>
    </lineage>
</organism>
<keyword evidence="4" id="KW-0560">Oxidoreductase</keyword>
<keyword evidence="6 7" id="KW-0472">Membrane</keyword>
<evidence type="ECO:0000256" key="1">
    <source>
        <dbReference type="ARBA" id="ARBA00004127"/>
    </source>
</evidence>
<evidence type="ECO:0000313" key="10">
    <source>
        <dbReference type="Proteomes" id="UP000252289"/>
    </source>
</evidence>
<dbReference type="PANTHER" id="PTHR21624:SF1">
    <property type="entry name" value="ALKYLGLYCEROL MONOOXYGENASE"/>
    <property type="match status" value="1"/>
</dbReference>
<dbReference type="GO" id="GO:0005506">
    <property type="term" value="F:iron ion binding"/>
    <property type="evidence" value="ECO:0007669"/>
    <property type="project" value="InterPro"/>
</dbReference>
<feature type="transmembrane region" description="Helical" evidence="7">
    <location>
        <begin position="145"/>
        <end position="165"/>
    </location>
</feature>
<name>A0A368EKB8_9PROT</name>
<protein>
    <submittedName>
        <fullName evidence="9">Sterol desaturase family protein</fullName>
    </submittedName>
</protein>